<accession>A0ABM7HJQ8</accession>
<proteinExistence type="predicted"/>
<dbReference type="Proteomes" id="UP000465622">
    <property type="component" value="Chromosome"/>
</dbReference>
<protein>
    <submittedName>
        <fullName evidence="1">Uncharacterized protein</fullName>
    </submittedName>
</protein>
<sequence length="169" mass="18201">MIFVRNTSDLRVFSAINPYLRLGVALRIAKVSAVTTPSDLHVFFVNCGFGAAHTGTVKGAALGGWGGRWGLFLGSREKVVYLPSGIGQLQPFRGSCNQKRHNCRCAAVMRTPGTSVVRGRRTSGIGRRSTDPLRDAQVALRGAVRPSEPLGGSRRAIGHLMRESRLCAL</sequence>
<gene>
    <name evidence="1" type="ORF">MMAGJ_00020</name>
</gene>
<evidence type="ECO:0000313" key="1">
    <source>
        <dbReference type="EMBL" id="BBX30720.1"/>
    </source>
</evidence>
<name>A0ABM7HJQ8_MYCME</name>
<reference evidence="1 2" key="1">
    <citation type="journal article" date="2019" name="Emerg. Microbes Infect.">
        <title>Comprehensive subspecies identification of 175 nontuberculous mycobacteria species based on 7547 genomic profiles.</title>
        <authorList>
            <person name="Matsumoto Y."/>
            <person name="Kinjo T."/>
            <person name="Motooka D."/>
            <person name="Nabeya D."/>
            <person name="Jung N."/>
            <person name="Uechi K."/>
            <person name="Horii T."/>
            <person name="Iida T."/>
            <person name="Fujita J."/>
            <person name="Nakamura S."/>
        </authorList>
    </citation>
    <scope>NUCLEOTIDE SEQUENCE [LARGE SCALE GENOMIC DNA]</scope>
    <source>
        <strain evidence="1 2">JCM 12375</strain>
    </source>
</reference>
<keyword evidence="2" id="KW-1185">Reference proteome</keyword>
<evidence type="ECO:0000313" key="2">
    <source>
        <dbReference type="Proteomes" id="UP000465622"/>
    </source>
</evidence>
<dbReference type="EMBL" id="AP022567">
    <property type="protein sequence ID" value="BBX30720.1"/>
    <property type="molecule type" value="Genomic_DNA"/>
</dbReference>
<organism evidence="1 2">
    <name type="scientific">Mycolicibacterium mageritense</name>
    <name type="common">Mycobacterium mageritense</name>
    <dbReference type="NCBI Taxonomy" id="53462"/>
    <lineage>
        <taxon>Bacteria</taxon>
        <taxon>Bacillati</taxon>
        <taxon>Actinomycetota</taxon>
        <taxon>Actinomycetes</taxon>
        <taxon>Mycobacteriales</taxon>
        <taxon>Mycobacteriaceae</taxon>
        <taxon>Mycolicibacterium</taxon>
    </lineage>
</organism>